<protein>
    <submittedName>
        <fullName evidence="1">ATP-binding protein</fullName>
    </submittedName>
</protein>
<dbReference type="RefSeq" id="WP_138724296.1">
    <property type="nucleotide sequence ID" value="NZ_SSHJ02000008.1"/>
</dbReference>
<gene>
    <name evidence="1" type="ORF">E6A44_016650</name>
</gene>
<dbReference type="EMBL" id="SSHJ02000008">
    <property type="protein sequence ID" value="MFN0257223.1"/>
    <property type="molecule type" value="Genomic_DNA"/>
</dbReference>
<dbReference type="Proteomes" id="UP001517247">
    <property type="component" value="Unassembled WGS sequence"/>
</dbReference>
<reference evidence="1 2" key="1">
    <citation type="submission" date="2024-12" db="EMBL/GenBank/DDBJ databases">
        <authorList>
            <person name="Hu S."/>
        </authorList>
    </citation>
    <scope>NUCLEOTIDE SEQUENCE [LARGE SCALE GENOMIC DNA]</scope>
    <source>
        <strain evidence="1 2">THG-T11</strain>
    </source>
</reference>
<sequence>MRTKIFLIAFTIAAAALNSGKAQIKLSAPLWEVDKNLPIPESVLYRGDTKELYVSLIDGAGNVKDGKGGVAILNLDGSMKNPEWITGLNAPKGLAIYRNTLYIADITAVVSVDIPSGKVKNKLEIEGAVFLNDVTVDDKGTLYVSDTRTNKIYQVKNGNYSLYLENVTSANGLKWIKKELFVLAGTELWKIDAKKQINLFAKGFEKVGDGLEPIGNGEFIATCWAGIIYHVKADGTIYKLQDVQGKMNTADLGYNPKDRIIYIPTFNQNSVIAYQLR</sequence>
<evidence type="ECO:0000313" key="1">
    <source>
        <dbReference type="EMBL" id="MFN0257223.1"/>
    </source>
</evidence>
<accession>A0ABW9J9K1</accession>
<keyword evidence="2" id="KW-1185">Reference proteome</keyword>
<name>A0ABW9J9K1_9SPHI</name>
<keyword evidence="1" id="KW-0067">ATP-binding</keyword>
<dbReference type="GO" id="GO:0005524">
    <property type="term" value="F:ATP binding"/>
    <property type="evidence" value="ECO:0007669"/>
    <property type="project" value="UniProtKB-KW"/>
</dbReference>
<evidence type="ECO:0000313" key="2">
    <source>
        <dbReference type="Proteomes" id="UP001517247"/>
    </source>
</evidence>
<proteinExistence type="predicted"/>
<comment type="caution">
    <text evidence="1">The sequence shown here is derived from an EMBL/GenBank/DDBJ whole genome shotgun (WGS) entry which is preliminary data.</text>
</comment>
<dbReference type="SUPFAM" id="SSF63829">
    <property type="entry name" value="Calcium-dependent phosphotriesterase"/>
    <property type="match status" value="1"/>
</dbReference>
<dbReference type="InterPro" id="IPR011042">
    <property type="entry name" value="6-blade_b-propeller_TolB-like"/>
</dbReference>
<dbReference type="Gene3D" id="2.120.10.30">
    <property type="entry name" value="TolB, C-terminal domain"/>
    <property type="match status" value="1"/>
</dbReference>
<keyword evidence="1" id="KW-0547">Nucleotide-binding</keyword>
<organism evidence="1 2">
    <name type="scientific">Pedobacter ureilyticus</name>
    <dbReference type="NCBI Taxonomy" id="1393051"/>
    <lineage>
        <taxon>Bacteria</taxon>
        <taxon>Pseudomonadati</taxon>
        <taxon>Bacteroidota</taxon>
        <taxon>Sphingobacteriia</taxon>
        <taxon>Sphingobacteriales</taxon>
        <taxon>Sphingobacteriaceae</taxon>
        <taxon>Pedobacter</taxon>
    </lineage>
</organism>